<keyword evidence="12" id="KW-1185">Reference proteome</keyword>
<evidence type="ECO:0000256" key="6">
    <source>
        <dbReference type="ARBA" id="ARBA00022840"/>
    </source>
</evidence>
<dbReference type="RefSeq" id="WP_179766510.1">
    <property type="nucleotide sequence ID" value="NZ_JACCFO010000001.1"/>
</dbReference>
<name>A0A853BHW6_9ACTN</name>
<dbReference type="Proteomes" id="UP000575985">
    <property type="component" value="Unassembled WGS sequence"/>
</dbReference>
<accession>A0A853BHW6</accession>
<dbReference type="GO" id="GO:0005524">
    <property type="term" value="F:ATP binding"/>
    <property type="evidence" value="ECO:0007669"/>
    <property type="project" value="UniProtKB-UniRule"/>
</dbReference>
<dbReference type="GO" id="GO:0008270">
    <property type="term" value="F:zinc ion binding"/>
    <property type="evidence" value="ECO:0007669"/>
    <property type="project" value="UniProtKB-UniRule"/>
</dbReference>
<dbReference type="InterPro" id="IPR027417">
    <property type="entry name" value="P-loop_NTPase"/>
</dbReference>
<feature type="compositionally biased region" description="Low complexity" evidence="9">
    <location>
        <begin position="32"/>
        <end position="46"/>
    </location>
</feature>
<evidence type="ECO:0000259" key="10">
    <source>
        <dbReference type="Pfam" id="PF17764"/>
    </source>
</evidence>
<comment type="similarity">
    <text evidence="8">Belongs to the helicase family. PriA subfamily.</text>
</comment>
<feature type="binding site" evidence="8">
    <location>
        <position position="643"/>
    </location>
    <ligand>
        <name>Zn(2+)</name>
        <dbReference type="ChEBI" id="CHEBI:29105"/>
        <label>2</label>
    </ligand>
</feature>
<dbReference type="GO" id="GO:0006270">
    <property type="term" value="P:DNA replication initiation"/>
    <property type="evidence" value="ECO:0007669"/>
    <property type="project" value="TreeGrafter"/>
</dbReference>
<dbReference type="GO" id="GO:0003677">
    <property type="term" value="F:DNA binding"/>
    <property type="evidence" value="ECO:0007669"/>
    <property type="project" value="UniProtKB-UniRule"/>
</dbReference>
<dbReference type="GO" id="GO:0043138">
    <property type="term" value="F:3'-5' DNA helicase activity"/>
    <property type="evidence" value="ECO:0007669"/>
    <property type="project" value="TreeGrafter"/>
</dbReference>
<dbReference type="Gene3D" id="3.40.50.300">
    <property type="entry name" value="P-loop containing nucleotide triphosphate hydrolases"/>
    <property type="match status" value="1"/>
</dbReference>
<protein>
    <recommendedName>
        <fullName evidence="8">Probable replication restart protein PriA</fullName>
    </recommendedName>
    <alternativeName>
        <fullName evidence="8">Putative ATP-dependent DNA helicase PriA</fullName>
    </alternativeName>
</protein>
<dbReference type="SUPFAM" id="SSF52540">
    <property type="entry name" value="P-loop containing nucleoside triphosphate hydrolases"/>
    <property type="match status" value="1"/>
</dbReference>
<dbReference type="EMBL" id="JACCFO010000001">
    <property type="protein sequence ID" value="NYI94883.1"/>
    <property type="molecule type" value="Genomic_DNA"/>
</dbReference>
<keyword evidence="5 8" id="KW-0862">Zinc</keyword>
<dbReference type="GO" id="GO:1990077">
    <property type="term" value="C:primosome complex"/>
    <property type="evidence" value="ECO:0007669"/>
    <property type="project" value="UniProtKB-UniRule"/>
</dbReference>
<feature type="region of interest" description="Disordered" evidence="9">
    <location>
        <begin position="160"/>
        <end position="373"/>
    </location>
</feature>
<feature type="region of interest" description="Disordered" evidence="9">
    <location>
        <begin position="1"/>
        <end position="58"/>
    </location>
</feature>
<feature type="binding site" evidence="8">
    <location>
        <position position="652"/>
    </location>
    <ligand>
        <name>Zn(2+)</name>
        <dbReference type="ChEBI" id="CHEBI:29105"/>
        <label>1</label>
    </ligand>
</feature>
<feature type="binding site" evidence="8">
    <location>
        <position position="616"/>
    </location>
    <ligand>
        <name>Zn(2+)</name>
        <dbReference type="ChEBI" id="CHEBI:29105"/>
        <label>1</label>
    </ligand>
</feature>
<dbReference type="PANTHER" id="PTHR30580">
    <property type="entry name" value="PRIMOSOMAL PROTEIN N"/>
    <property type="match status" value="1"/>
</dbReference>
<feature type="compositionally biased region" description="Acidic residues" evidence="9">
    <location>
        <begin position="1"/>
        <end position="11"/>
    </location>
</feature>
<feature type="domain" description="Primosomal protein N' 3' DNA-binding" evidence="10">
    <location>
        <begin position="59"/>
        <end position="158"/>
    </location>
</feature>
<dbReference type="HAMAP" id="MF_00983">
    <property type="entry name" value="PriA"/>
    <property type="match status" value="1"/>
</dbReference>
<feature type="compositionally biased region" description="Low complexity" evidence="9">
    <location>
        <begin position="181"/>
        <end position="208"/>
    </location>
</feature>
<dbReference type="GO" id="GO:0006269">
    <property type="term" value="P:DNA replication, synthesis of primer"/>
    <property type="evidence" value="ECO:0007669"/>
    <property type="project" value="UniProtKB-KW"/>
</dbReference>
<feature type="binding site" evidence="8">
    <location>
        <position position="622"/>
    </location>
    <ligand>
        <name>Zn(2+)</name>
        <dbReference type="ChEBI" id="CHEBI:29105"/>
        <label>2</label>
    </ligand>
</feature>
<keyword evidence="6 8" id="KW-0067">ATP-binding</keyword>
<comment type="cofactor">
    <cofactor evidence="8">
        <name>Zn(2+)</name>
        <dbReference type="ChEBI" id="CHEBI:29105"/>
    </cofactor>
    <text evidence="8">Binds 2 zinc ions per subunit.</text>
</comment>
<feature type="binding site" evidence="8">
    <location>
        <position position="613"/>
    </location>
    <ligand>
        <name>Zn(2+)</name>
        <dbReference type="ChEBI" id="CHEBI:29105"/>
        <label>1</label>
    </ligand>
</feature>
<evidence type="ECO:0000256" key="9">
    <source>
        <dbReference type="SAM" id="MobiDB-lite"/>
    </source>
</evidence>
<reference evidence="11 12" key="1">
    <citation type="submission" date="2020-07" db="EMBL/GenBank/DDBJ databases">
        <title>Sequencing the genomes of 1000 actinobacteria strains.</title>
        <authorList>
            <person name="Klenk H.-P."/>
        </authorList>
    </citation>
    <scope>NUCLEOTIDE SEQUENCE [LARGE SCALE GENOMIC DNA]</scope>
    <source>
        <strain evidence="11 12">DSM 45927</strain>
    </source>
</reference>
<evidence type="ECO:0000256" key="2">
    <source>
        <dbReference type="ARBA" id="ARBA00022705"/>
    </source>
</evidence>
<keyword evidence="11" id="KW-0378">Hydrolase</keyword>
<feature type="compositionally biased region" description="Basic and acidic residues" evidence="9">
    <location>
        <begin position="281"/>
        <end position="306"/>
    </location>
</feature>
<keyword evidence="7 8" id="KW-0238">DNA-binding</keyword>
<feature type="binding site" evidence="8">
    <location>
        <position position="625"/>
    </location>
    <ligand>
        <name>Zn(2+)</name>
        <dbReference type="ChEBI" id="CHEBI:29105"/>
        <label>2</label>
    </ligand>
</feature>
<feature type="binding site" evidence="8">
    <location>
        <position position="655"/>
    </location>
    <ligand>
        <name>Zn(2+)</name>
        <dbReference type="ChEBI" id="CHEBI:29105"/>
        <label>1</label>
    </ligand>
</feature>
<evidence type="ECO:0000256" key="1">
    <source>
        <dbReference type="ARBA" id="ARBA00022515"/>
    </source>
</evidence>
<comment type="caution">
    <text evidence="8">As this protein does not have any detectable helicase domains, it probably does not have helicase activity.</text>
</comment>
<evidence type="ECO:0000256" key="4">
    <source>
        <dbReference type="ARBA" id="ARBA00022741"/>
    </source>
</evidence>
<evidence type="ECO:0000256" key="3">
    <source>
        <dbReference type="ARBA" id="ARBA00022723"/>
    </source>
</evidence>
<feature type="compositionally biased region" description="Low complexity" evidence="9">
    <location>
        <begin position="318"/>
        <end position="360"/>
    </location>
</feature>
<keyword evidence="1 8" id="KW-0639">Primosome</keyword>
<evidence type="ECO:0000313" key="12">
    <source>
        <dbReference type="Proteomes" id="UP000575985"/>
    </source>
</evidence>
<dbReference type="PANTHER" id="PTHR30580:SF0">
    <property type="entry name" value="PRIMOSOMAL PROTEIN N"/>
    <property type="match status" value="1"/>
</dbReference>
<organism evidence="11 12">
    <name type="scientific">Streptomonospora nanhaiensis</name>
    <dbReference type="NCBI Taxonomy" id="1323731"/>
    <lineage>
        <taxon>Bacteria</taxon>
        <taxon>Bacillati</taxon>
        <taxon>Actinomycetota</taxon>
        <taxon>Actinomycetes</taxon>
        <taxon>Streptosporangiales</taxon>
        <taxon>Nocardiopsidaceae</taxon>
        <taxon>Streptomonospora</taxon>
    </lineage>
</organism>
<evidence type="ECO:0000256" key="7">
    <source>
        <dbReference type="ARBA" id="ARBA00023125"/>
    </source>
</evidence>
<dbReference type="GO" id="GO:0006302">
    <property type="term" value="P:double-strand break repair"/>
    <property type="evidence" value="ECO:0007669"/>
    <property type="project" value="InterPro"/>
</dbReference>
<dbReference type="GO" id="GO:0006310">
    <property type="term" value="P:DNA recombination"/>
    <property type="evidence" value="ECO:0007669"/>
    <property type="project" value="InterPro"/>
</dbReference>
<sequence>MTAQPDPDEGLLFDLPRPAAAGPPAGPGQAAGGRAAAKAPKGAAGPRPRRPAERDPVARVVVDTPLPHLDRLFDYRVPESMDEAAVPGCRVRVPFNGQLLSGFLLERRATSEFPGRLAYLHQVVSPEPVLTPEIAALARAVADRYAGTLSDVLRLAVPPRHARVEKEDPEAASPRPGGGESAAADGAAPAAAVPGPEAGAEGAGAPPRRAAEVLEAVETAGDSPARDHSAPGRGGASAPGHGSPARRAGDAAAEVAAPDAEGAPAAPHPPGEAVEAVETAGDDRPARAHGTADRDGAAAPEGDRGAPRTAPDSEDAAAAEGAPPSAASAAAPSGAVASASAPQGGPAPAAPGSPDSASAAAPPPPEPGPWADYPAGPSFVAALASGGAPRAVWSALPGPQWADAIAVAVAAALSAGRGAVVVVPDGRDVAAVDAAMARRLGEGRHVALTAGLGPAERYRRWLRVLRGHVRAVVGTRAAAFAPVRDLGLVAIWDDGDDVHSEPHAPYPHARTVLSMRAHRAGAGALIGGFTRTTEATQLVESGWAHPLAADRALLRERAPRVRATGDDSELARDEAARTARIPHLALRVAREAARTGPVLVQVPRRGYLSSLACASCRAPARCGACQGPLALRGAHAMPYCRWCGRIAGEWRCADCGGTRLRAGVVGARRTAEELGRAFPSLTVRTSGRDDVLTEVSERPALVVATPGAEPAARGGYAAAVLLDGWALLGRADLRAAEEALRRWCNAAALVRPAGEGGQVVVVAEAGLPAVQALVRWDPGGFAERELTERRELGFPPAVAMASVTGEAAHVRELLEGVRLPESAQVLGPVPVNAGGSGSEAASERALLRVPRADIGRLAAALKAAASARSARKEEHAAQVRVDPLEVV</sequence>
<evidence type="ECO:0000256" key="8">
    <source>
        <dbReference type="HAMAP-Rule" id="MF_00983"/>
    </source>
</evidence>
<dbReference type="InterPro" id="IPR041222">
    <property type="entry name" value="PriA_3primeBD"/>
</dbReference>
<comment type="function">
    <text evidence="8">Initiates the restart of stalled replication forks, which reloads the replicative helicase on sites other than the origin of replication. Recognizes and binds to abandoned replication forks and remodels them to uncover a helicase loading site. Promotes assembly of the primosome at these replication forks.</text>
</comment>
<keyword evidence="2 8" id="KW-0235">DNA replication</keyword>
<keyword evidence="3 8" id="KW-0479">Metal-binding</keyword>
<dbReference type="Gene3D" id="3.40.1440.60">
    <property type="entry name" value="PriA, 3(prime) DNA-binding domain"/>
    <property type="match status" value="1"/>
</dbReference>
<dbReference type="AlphaFoldDB" id="A0A853BHW6"/>
<feature type="binding site" evidence="8">
    <location>
        <position position="640"/>
    </location>
    <ligand>
        <name>Zn(2+)</name>
        <dbReference type="ChEBI" id="CHEBI:29105"/>
        <label>2</label>
    </ligand>
</feature>
<dbReference type="InterPro" id="IPR042115">
    <property type="entry name" value="PriA_3primeBD_sf"/>
</dbReference>
<dbReference type="InterPro" id="IPR005259">
    <property type="entry name" value="PriA"/>
</dbReference>
<keyword evidence="4 8" id="KW-0547">Nucleotide-binding</keyword>
<dbReference type="GO" id="GO:0016787">
    <property type="term" value="F:hydrolase activity"/>
    <property type="evidence" value="ECO:0007669"/>
    <property type="project" value="UniProtKB-KW"/>
</dbReference>
<comment type="caution">
    <text evidence="11">The sequence shown here is derived from an EMBL/GenBank/DDBJ whole genome shotgun (WGS) entry which is preliminary data.</text>
</comment>
<proteinExistence type="inferred from homology"/>
<comment type="subunit">
    <text evidence="8">Component of the replication restart primosome.</text>
</comment>
<feature type="compositionally biased region" description="Low complexity" evidence="9">
    <location>
        <begin position="238"/>
        <end position="278"/>
    </location>
</feature>
<gene>
    <name evidence="8" type="primary">priA</name>
    <name evidence="11" type="ORF">HNR12_001160</name>
</gene>
<evidence type="ECO:0000313" key="11">
    <source>
        <dbReference type="EMBL" id="NYI94883.1"/>
    </source>
</evidence>
<evidence type="ECO:0000256" key="5">
    <source>
        <dbReference type="ARBA" id="ARBA00022833"/>
    </source>
</evidence>
<dbReference type="Pfam" id="PF17764">
    <property type="entry name" value="PriA_3primeBD"/>
    <property type="match status" value="1"/>
</dbReference>